<dbReference type="PANTHER" id="PTHR11255">
    <property type="entry name" value="DIACYLGLYCEROL KINASE"/>
    <property type="match status" value="1"/>
</dbReference>
<evidence type="ECO:0000256" key="8">
    <source>
        <dbReference type="ARBA" id="ARBA00022723"/>
    </source>
</evidence>
<evidence type="ECO:0000256" key="10">
    <source>
        <dbReference type="ARBA" id="ARBA00022741"/>
    </source>
</evidence>
<dbReference type="SMART" id="SM00109">
    <property type="entry name" value="C1"/>
    <property type="match status" value="2"/>
</dbReference>
<evidence type="ECO:0000256" key="7">
    <source>
        <dbReference type="ARBA" id="ARBA00022679"/>
    </source>
</evidence>
<evidence type="ECO:0000256" key="13">
    <source>
        <dbReference type="ARBA" id="ARBA00022833"/>
    </source>
</evidence>
<dbReference type="Proteomes" id="UP000887566">
    <property type="component" value="Unplaced"/>
</dbReference>
<evidence type="ECO:0000256" key="15">
    <source>
        <dbReference type="RuleBase" id="RU361128"/>
    </source>
</evidence>
<keyword evidence="8" id="KW-0479">Metal-binding</keyword>
<evidence type="ECO:0000256" key="5">
    <source>
        <dbReference type="ARBA" id="ARBA00022490"/>
    </source>
</evidence>
<feature type="region of interest" description="Disordered" evidence="17">
    <location>
        <begin position="489"/>
        <end position="642"/>
    </location>
</feature>
<proteinExistence type="inferred from homology"/>
<dbReference type="PROSITE" id="PS50003">
    <property type="entry name" value="PH_DOMAIN"/>
    <property type="match status" value="1"/>
</dbReference>
<evidence type="ECO:0000256" key="6">
    <source>
        <dbReference type="ARBA" id="ARBA00022553"/>
    </source>
</evidence>
<organism evidence="21 22">
    <name type="scientific">Plectus sambesii</name>
    <dbReference type="NCBI Taxonomy" id="2011161"/>
    <lineage>
        <taxon>Eukaryota</taxon>
        <taxon>Metazoa</taxon>
        <taxon>Ecdysozoa</taxon>
        <taxon>Nematoda</taxon>
        <taxon>Chromadorea</taxon>
        <taxon>Plectida</taxon>
        <taxon>Plectina</taxon>
        <taxon>Plectoidea</taxon>
        <taxon>Plectidae</taxon>
        <taxon>Plectus</taxon>
    </lineage>
</organism>
<dbReference type="PROSITE" id="PS50081">
    <property type="entry name" value="ZF_DAG_PE_2"/>
    <property type="match status" value="2"/>
</dbReference>
<feature type="compositionally biased region" description="Basic residues" evidence="17">
    <location>
        <begin position="511"/>
        <end position="522"/>
    </location>
</feature>
<evidence type="ECO:0000256" key="11">
    <source>
        <dbReference type="ARBA" id="ARBA00022771"/>
    </source>
</evidence>
<keyword evidence="6" id="KW-0597">Phosphoprotein</keyword>
<dbReference type="GO" id="GO:0005886">
    <property type="term" value="C:plasma membrane"/>
    <property type="evidence" value="ECO:0007669"/>
    <property type="project" value="TreeGrafter"/>
</dbReference>
<sequence>MEDWVTALKSVASKEQSFDHQSAQEHYRSTTSGDHAWYVCSHGRPTHCNACRENLSGVAWHGLSCEVCKIKSHKRCATKISESCKWTTLDSIPPELRSDDEESSLMPHQWLEGNLPMGSRCGGCEKACGSVLKLQDWRCLWCNMTVHDQCRDSVSNVCQLGTARLSVLPPVALKCLTPDSAAELRWSALGTSLAGGSPLLVLVNSKSGDNHGLRVLRKFKRLLNPAQVFDIMSGGPDFALNFFKKFDSFRVLVCGGDGTVGWVLSALDRLELHSKCQLGVLPLGTGNDLARVLGWGHAFEDDTQLPHLLETFEQSHSKMLDRWSIMTYEGRTAYQRRPSIILQYEQSVADHLSQILSSDDHSLIITSAKVLCETVKDFLSKIGDAYREVENWERNAGKISEESIAEKCELLQQKLDNLLKTLQQESLRAEAVDGESGIEPEESSSDSVPEMASRLERKQQFAKREALMSRANSLKKAIRQIIEHTERAVDEQNKQTLGTLGKRYGNGKTAEKRHKWRTRRSKTTPAEFVQLRQGTSPNRSSIENSVSPPPSPSSNHLVSLQIPRSSSPEQSQTSGLGISPDPTGSHERSPTFSERAESSILSQSRLIPPSIGSVQPPTPCVTPSASEPGKPFPNDTLGSISVGSLDEASTTAVCDTDSDVVVMPPRAFKPASESDIPGAAAAAANFKQQLGPITNCDLKLSHSDSSIYAADQSETSPTASRKVSKGSTLRLYSDRLASPQKGFLPSFKRGLLHSGLTGGSLIAEVLLLNADVLGVAASPLMDFEEATLDKYQEKKVMNNYFGIGLDAKVALEFHKKREEYPDKARSRSKLQMWYAMFGGKELLQRTYKNLEQRVHLECDGQRIQLPSLQGIVILNIQSYSGGVNFWGTTKEDSIFTPQSFDDKVLEVVALFGVIHVATSRVSVPKVVRLQNHRIAQCRHVKIIITGDDPIPVQVDGEPWLQPPGQIQIMHKNRAQVLVRNPAFEATLKTWQEQKERTAPNTPTALGCRTVFSVSRDYDFAEFLEVATKFIETVQKESPDISLSLDVTLIGAVAEANDAVKALDKCLPHVVENLRKLKLNAANEIIFSD</sequence>
<keyword evidence="10 15" id="KW-0547">Nucleotide-binding</keyword>
<evidence type="ECO:0000256" key="3">
    <source>
        <dbReference type="ARBA" id="ARBA00004496"/>
    </source>
</evidence>
<evidence type="ECO:0000259" key="19">
    <source>
        <dbReference type="PROSITE" id="PS50081"/>
    </source>
</evidence>
<dbReference type="WBParaSite" id="PSAMB.scaffold1727size28361.g14554.t1">
    <property type="protein sequence ID" value="PSAMB.scaffold1727size28361.g14554.t1"/>
    <property type="gene ID" value="PSAMB.scaffold1727size28361.g14554"/>
</dbReference>
<evidence type="ECO:0000256" key="9">
    <source>
        <dbReference type="ARBA" id="ARBA00022737"/>
    </source>
</evidence>
<protein>
    <recommendedName>
        <fullName evidence="15">Diacylglycerol kinase</fullName>
        <shortName evidence="15">DAG kinase</shortName>
        <ecNumber evidence="15">2.7.1.107</ecNumber>
    </recommendedName>
</protein>
<dbReference type="PANTHER" id="PTHR11255:SF109">
    <property type="entry name" value="DIACYLGLYCEROL KINASE ETA"/>
    <property type="match status" value="1"/>
</dbReference>
<evidence type="ECO:0000259" key="20">
    <source>
        <dbReference type="PROSITE" id="PS50146"/>
    </source>
</evidence>
<evidence type="ECO:0000256" key="4">
    <source>
        <dbReference type="ARBA" id="ARBA00009280"/>
    </source>
</evidence>
<evidence type="ECO:0000259" key="18">
    <source>
        <dbReference type="PROSITE" id="PS50003"/>
    </source>
</evidence>
<evidence type="ECO:0000256" key="12">
    <source>
        <dbReference type="ARBA" id="ARBA00022777"/>
    </source>
</evidence>
<dbReference type="InterPro" id="IPR037607">
    <property type="entry name" value="DGK"/>
</dbReference>
<evidence type="ECO:0000256" key="16">
    <source>
        <dbReference type="SAM" id="Coils"/>
    </source>
</evidence>
<dbReference type="Gene3D" id="3.40.50.10330">
    <property type="entry name" value="Probable inorganic polyphosphate/atp-NAD kinase, domain 1"/>
    <property type="match status" value="1"/>
</dbReference>
<comment type="subcellular location">
    <subcellularLocation>
        <location evidence="3">Cytoplasm</location>
    </subcellularLocation>
</comment>
<keyword evidence="21" id="KW-1185">Reference proteome</keyword>
<feature type="domain" description="PH" evidence="18">
    <location>
        <begin position="1"/>
        <end position="13"/>
    </location>
</feature>
<dbReference type="SMART" id="SM00045">
    <property type="entry name" value="DAGKa"/>
    <property type="match status" value="1"/>
</dbReference>
<comment type="catalytic activity">
    <reaction evidence="1 15">
        <text>a 1,2-diacyl-sn-glycerol + ATP = a 1,2-diacyl-sn-glycero-3-phosphate + ADP + H(+)</text>
        <dbReference type="Rhea" id="RHEA:10272"/>
        <dbReference type="ChEBI" id="CHEBI:15378"/>
        <dbReference type="ChEBI" id="CHEBI:17815"/>
        <dbReference type="ChEBI" id="CHEBI:30616"/>
        <dbReference type="ChEBI" id="CHEBI:58608"/>
        <dbReference type="ChEBI" id="CHEBI:456216"/>
        <dbReference type="EC" id="2.7.1.107"/>
    </reaction>
</comment>
<dbReference type="InterPro" id="IPR001849">
    <property type="entry name" value="PH_domain"/>
</dbReference>
<evidence type="ECO:0000256" key="14">
    <source>
        <dbReference type="ARBA" id="ARBA00022840"/>
    </source>
</evidence>
<feature type="domain" description="Phorbol-ester/DAG-type" evidence="19">
    <location>
        <begin position="34"/>
        <end position="84"/>
    </location>
</feature>
<dbReference type="PROSITE" id="PS50146">
    <property type="entry name" value="DAGK"/>
    <property type="match status" value="1"/>
</dbReference>
<keyword evidence="16" id="KW-0175">Coiled coil</keyword>
<dbReference type="GO" id="GO:0005524">
    <property type="term" value="F:ATP binding"/>
    <property type="evidence" value="ECO:0007669"/>
    <property type="project" value="UniProtKB-KW"/>
</dbReference>
<feature type="compositionally biased region" description="Acidic residues" evidence="17">
    <location>
        <begin position="432"/>
        <end position="444"/>
    </location>
</feature>
<evidence type="ECO:0000256" key="2">
    <source>
        <dbReference type="ARBA" id="ARBA00002064"/>
    </source>
</evidence>
<keyword evidence="5" id="KW-0963">Cytoplasm</keyword>
<dbReference type="GO" id="GO:0007200">
    <property type="term" value="P:phospholipase C-activating G protein-coupled receptor signaling pathway"/>
    <property type="evidence" value="ECO:0007669"/>
    <property type="project" value="InterPro"/>
</dbReference>
<feature type="coiled-coil region" evidence="16">
    <location>
        <begin position="401"/>
        <end position="428"/>
    </location>
</feature>
<dbReference type="Pfam" id="PF00609">
    <property type="entry name" value="DAGK_acc"/>
    <property type="match status" value="1"/>
</dbReference>
<evidence type="ECO:0000313" key="22">
    <source>
        <dbReference type="WBParaSite" id="PSAMB.scaffold1727size28361.g14554.t1"/>
    </source>
</evidence>
<dbReference type="Pfam" id="PF00781">
    <property type="entry name" value="DAGK_cat"/>
    <property type="match status" value="1"/>
</dbReference>
<accession>A0A914V9Z8</accession>
<dbReference type="FunFam" id="3.40.50.10330:FF:000001">
    <property type="entry name" value="Diacylglycerol kinase"/>
    <property type="match status" value="1"/>
</dbReference>
<keyword evidence="13" id="KW-0862">Zinc</keyword>
<dbReference type="FunFam" id="2.60.200.40:FF:000001">
    <property type="entry name" value="Diacylglycerol kinase"/>
    <property type="match status" value="1"/>
</dbReference>
<feature type="region of interest" description="Disordered" evidence="17">
    <location>
        <begin position="429"/>
        <end position="457"/>
    </location>
</feature>
<evidence type="ECO:0000256" key="17">
    <source>
        <dbReference type="SAM" id="MobiDB-lite"/>
    </source>
</evidence>
<keyword evidence="12 15" id="KW-0418">Kinase</keyword>
<dbReference type="InterPro" id="IPR001206">
    <property type="entry name" value="Diacylglycerol_kinase_cat_dom"/>
</dbReference>
<dbReference type="FunFam" id="3.30.60.20:FF:000002">
    <property type="entry name" value="Diacylglycerol kinase"/>
    <property type="match status" value="1"/>
</dbReference>
<evidence type="ECO:0000256" key="1">
    <source>
        <dbReference type="ARBA" id="ARBA00001383"/>
    </source>
</evidence>
<reference evidence="22" key="1">
    <citation type="submission" date="2022-11" db="UniProtKB">
        <authorList>
            <consortium name="WormBaseParasite"/>
        </authorList>
    </citation>
    <scope>IDENTIFICATION</scope>
</reference>
<dbReference type="InterPro" id="IPR046349">
    <property type="entry name" value="C1-like_sf"/>
</dbReference>
<feature type="compositionally biased region" description="Basic and acidic residues" evidence="17">
    <location>
        <begin position="584"/>
        <end position="597"/>
    </location>
</feature>
<dbReference type="EC" id="2.7.1.107" evidence="15"/>
<dbReference type="Gene3D" id="2.60.200.40">
    <property type="match status" value="1"/>
</dbReference>
<keyword evidence="11" id="KW-0863">Zinc-finger</keyword>
<dbReference type="CDD" id="cd20800">
    <property type="entry name" value="C1_DGK_typeII_rpt1"/>
    <property type="match status" value="1"/>
</dbReference>
<name>A0A914V9Z8_9BILA</name>
<dbReference type="SMART" id="SM00046">
    <property type="entry name" value="DAGKc"/>
    <property type="match status" value="1"/>
</dbReference>
<dbReference type="GO" id="GO:0008270">
    <property type="term" value="F:zinc ion binding"/>
    <property type="evidence" value="ECO:0007669"/>
    <property type="project" value="UniProtKB-KW"/>
</dbReference>
<comment type="similarity">
    <text evidence="4 15">Belongs to the eukaryotic diacylglycerol kinase family.</text>
</comment>
<dbReference type="Pfam" id="PF00130">
    <property type="entry name" value="C1_1"/>
    <property type="match status" value="2"/>
</dbReference>
<dbReference type="InterPro" id="IPR017438">
    <property type="entry name" value="ATP-NAD_kinase_N"/>
</dbReference>
<keyword evidence="7 15" id="KW-0808">Transferase</keyword>
<keyword evidence="14 15" id="KW-0067">ATP-binding</keyword>
<dbReference type="AlphaFoldDB" id="A0A914V9Z8"/>
<keyword evidence="9" id="KW-0677">Repeat</keyword>
<feature type="domain" description="Phorbol-ester/DAG-type" evidence="19">
    <location>
        <begin position="107"/>
        <end position="158"/>
    </location>
</feature>
<dbReference type="InterPro" id="IPR016064">
    <property type="entry name" value="NAD/diacylglycerol_kinase_sf"/>
</dbReference>
<dbReference type="PROSITE" id="PS00479">
    <property type="entry name" value="ZF_DAG_PE_1"/>
    <property type="match status" value="1"/>
</dbReference>
<dbReference type="InterPro" id="IPR000756">
    <property type="entry name" value="Diacylglycerol_kin_accessory"/>
</dbReference>
<dbReference type="GO" id="GO:0046486">
    <property type="term" value="P:glycerolipid metabolic process"/>
    <property type="evidence" value="ECO:0007669"/>
    <property type="project" value="UniProtKB-ARBA"/>
</dbReference>
<feature type="domain" description="DAGKc" evidence="20">
    <location>
        <begin position="194"/>
        <end position="330"/>
    </location>
</feature>
<dbReference type="InterPro" id="IPR002219">
    <property type="entry name" value="PKC_DAG/PE"/>
</dbReference>
<dbReference type="SUPFAM" id="SSF111331">
    <property type="entry name" value="NAD kinase/diacylglycerol kinase-like"/>
    <property type="match status" value="2"/>
</dbReference>
<feature type="compositionally biased region" description="Polar residues" evidence="17">
    <location>
        <begin position="555"/>
        <end position="576"/>
    </location>
</feature>
<dbReference type="GO" id="GO:0004143">
    <property type="term" value="F:ATP-dependent diacylglycerol kinase activity"/>
    <property type="evidence" value="ECO:0007669"/>
    <property type="project" value="UniProtKB-EC"/>
</dbReference>
<comment type="function">
    <text evidence="2">Phosphorylates diacylglycerol (DAG) to generate phosphatidic acid (PA).</text>
</comment>
<dbReference type="SUPFAM" id="SSF57889">
    <property type="entry name" value="Cysteine-rich domain"/>
    <property type="match status" value="2"/>
</dbReference>
<dbReference type="CDD" id="cd20852">
    <property type="entry name" value="C1_DGK_typeII_rpt2"/>
    <property type="match status" value="1"/>
</dbReference>
<dbReference type="Gene3D" id="3.30.60.20">
    <property type="match status" value="2"/>
</dbReference>
<evidence type="ECO:0000313" key="21">
    <source>
        <dbReference type="Proteomes" id="UP000887566"/>
    </source>
</evidence>
<dbReference type="GO" id="GO:0005737">
    <property type="term" value="C:cytoplasm"/>
    <property type="evidence" value="ECO:0007669"/>
    <property type="project" value="UniProtKB-SubCell"/>
</dbReference>